<accession>A0A0K2VFZ9</accession>
<reference evidence="1" key="1">
    <citation type="submission" date="2014-05" db="EMBL/GenBank/DDBJ databases">
        <authorList>
            <person name="Chronopoulou M."/>
        </authorList>
    </citation>
    <scope>NUCLEOTIDE SEQUENCE</scope>
    <source>
        <tissue evidence="1">Whole organism</tissue>
    </source>
</reference>
<sequence length="70" mass="7947">MMLPRQFNIDPLANLYGFKDEGKMDSGYFFKNSDPQMDISANSSKIALHSIVFPETRSVRFTSLVVSLNE</sequence>
<organism evidence="1">
    <name type="scientific">Lepeophtheirus salmonis</name>
    <name type="common">Salmon louse</name>
    <name type="synonym">Caligus salmonis</name>
    <dbReference type="NCBI Taxonomy" id="72036"/>
    <lineage>
        <taxon>Eukaryota</taxon>
        <taxon>Metazoa</taxon>
        <taxon>Ecdysozoa</taxon>
        <taxon>Arthropoda</taxon>
        <taxon>Crustacea</taxon>
        <taxon>Multicrustacea</taxon>
        <taxon>Hexanauplia</taxon>
        <taxon>Copepoda</taxon>
        <taxon>Siphonostomatoida</taxon>
        <taxon>Caligidae</taxon>
        <taxon>Lepeophtheirus</taxon>
    </lineage>
</organism>
<dbReference type="AlphaFoldDB" id="A0A0K2VFZ9"/>
<evidence type="ECO:0000313" key="1">
    <source>
        <dbReference type="EMBL" id="CDW49300.1"/>
    </source>
</evidence>
<protein>
    <submittedName>
        <fullName evidence="1">Uncharacterized protein</fullName>
    </submittedName>
</protein>
<dbReference type="EMBL" id="HACA01031939">
    <property type="protein sequence ID" value="CDW49300.1"/>
    <property type="molecule type" value="Transcribed_RNA"/>
</dbReference>
<proteinExistence type="predicted"/>
<name>A0A0K2VFZ9_LEPSM</name>